<comment type="caution">
    <text evidence="2">The sequence shown here is derived from an EMBL/GenBank/DDBJ whole genome shotgun (WGS) entry which is preliminary data.</text>
</comment>
<keyword evidence="1" id="KW-0472">Membrane</keyword>
<gene>
    <name evidence="2" type="ORF">GCM10023091_15730</name>
</gene>
<proteinExistence type="predicted"/>
<organism evidence="2 3">
    <name type="scientific">Ravibacter arvi</name>
    <dbReference type="NCBI Taxonomy" id="2051041"/>
    <lineage>
        <taxon>Bacteria</taxon>
        <taxon>Pseudomonadati</taxon>
        <taxon>Bacteroidota</taxon>
        <taxon>Cytophagia</taxon>
        <taxon>Cytophagales</taxon>
        <taxon>Spirosomataceae</taxon>
        <taxon>Ravibacter</taxon>
    </lineage>
</organism>
<keyword evidence="1" id="KW-1133">Transmembrane helix</keyword>
<accession>A0ABP8LXI0</accession>
<evidence type="ECO:0000313" key="2">
    <source>
        <dbReference type="EMBL" id="GAA4437020.1"/>
    </source>
</evidence>
<reference evidence="3" key="1">
    <citation type="journal article" date="2019" name="Int. J. Syst. Evol. Microbiol.">
        <title>The Global Catalogue of Microorganisms (GCM) 10K type strain sequencing project: providing services to taxonomists for standard genome sequencing and annotation.</title>
        <authorList>
            <consortium name="The Broad Institute Genomics Platform"/>
            <consortium name="The Broad Institute Genome Sequencing Center for Infectious Disease"/>
            <person name="Wu L."/>
            <person name="Ma J."/>
        </authorList>
    </citation>
    <scope>NUCLEOTIDE SEQUENCE [LARGE SCALE GENOMIC DNA]</scope>
    <source>
        <strain evidence="3">JCM 31920</strain>
    </source>
</reference>
<dbReference type="RefSeq" id="WP_345027798.1">
    <property type="nucleotide sequence ID" value="NZ_BAABEY010000016.1"/>
</dbReference>
<dbReference type="InterPro" id="IPR025635">
    <property type="entry name" value="DUF4293"/>
</dbReference>
<evidence type="ECO:0000256" key="1">
    <source>
        <dbReference type="SAM" id="Phobius"/>
    </source>
</evidence>
<dbReference type="EMBL" id="BAABEY010000016">
    <property type="protein sequence ID" value="GAA4437020.1"/>
    <property type="molecule type" value="Genomic_DNA"/>
</dbReference>
<feature type="transmembrane region" description="Helical" evidence="1">
    <location>
        <begin position="125"/>
        <end position="144"/>
    </location>
</feature>
<evidence type="ECO:0000313" key="3">
    <source>
        <dbReference type="Proteomes" id="UP001501508"/>
    </source>
</evidence>
<name>A0ABP8LXI0_9BACT</name>
<feature type="transmembrane region" description="Helical" evidence="1">
    <location>
        <begin position="84"/>
        <end position="105"/>
    </location>
</feature>
<keyword evidence="3" id="KW-1185">Reference proteome</keyword>
<feature type="transmembrane region" description="Helical" evidence="1">
    <location>
        <begin position="58"/>
        <end position="77"/>
    </location>
</feature>
<dbReference type="Pfam" id="PF14126">
    <property type="entry name" value="DUF4293"/>
    <property type="match status" value="1"/>
</dbReference>
<protein>
    <submittedName>
        <fullName evidence="2">DUF4293 domain-containing protein</fullName>
    </submittedName>
</protein>
<dbReference type="Proteomes" id="UP001501508">
    <property type="component" value="Unassembled WGS sequence"/>
</dbReference>
<sequence>MIQRIQSVFLLIVALAMGAFIGLPVWHKTATNGEQSISLDAFTIRHQLNSVQAEVEPVYYHLILAVLIAGVALFALFKYRNRLLQSALCAVNSILMTVLLASVVYQTMFRAGKLFDPESKGEYEYGFYALVISMLANVLANRFIRRDEKLVKESNRFR</sequence>
<keyword evidence="1" id="KW-0812">Transmembrane</keyword>
<feature type="transmembrane region" description="Helical" evidence="1">
    <location>
        <begin position="7"/>
        <end position="26"/>
    </location>
</feature>